<dbReference type="GO" id="GO:0004222">
    <property type="term" value="F:metalloendopeptidase activity"/>
    <property type="evidence" value="ECO:0007669"/>
    <property type="project" value="UniProtKB-UniRule"/>
</dbReference>
<comment type="similarity">
    <text evidence="6">Belongs to the peptidase M3B family.</text>
</comment>
<evidence type="ECO:0000256" key="1">
    <source>
        <dbReference type="ARBA" id="ARBA00022670"/>
    </source>
</evidence>
<protein>
    <recommendedName>
        <fullName evidence="6">Oligopeptidase F</fullName>
        <ecNumber evidence="6">3.4.24.-</ecNumber>
    </recommendedName>
</protein>
<dbReference type="InterPro" id="IPR045090">
    <property type="entry name" value="Pept_M3A_M3B"/>
</dbReference>
<comment type="function">
    <text evidence="6">Has oligopeptidase activity and degrades a variety of small bioactive peptides.</text>
</comment>
<evidence type="ECO:0000259" key="7">
    <source>
        <dbReference type="Pfam" id="PF01432"/>
    </source>
</evidence>
<accession>A0A7W9SGI8</accession>
<dbReference type="Gene3D" id="1.20.140.70">
    <property type="entry name" value="Oligopeptidase f, N-terminal domain"/>
    <property type="match status" value="1"/>
</dbReference>
<comment type="caution">
    <text evidence="9">The sequence shown here is derived from an EMBL/GenBank/DDBJ whole genome shotgun (WGS) entry which is preliminary data.</text>
</comment>
<dbReference type="Gene3D" id="1.10.287.830">
    <property type="entry name" value="putative peptidase helix hairpin domain like"/>
    <property type="match status" value="1"/>
</dbReference>
<dbReference type="Pfam" id="PF08439">
    <property type="entry name" value="Peptidase_M3_N"/>
    <property type="match status" value="1"/>
</dbReference>
<dbReference type="GO" id="GO:0006508">
    <property type="term" value="P:proteolysis"/>
    <property type="evidence" value="ECO:0007669"/>
    <property type="project" value="UniProtKB-KW"/>
</dbReference>
<evidence type="ECO:0000313" key="10">
    <source>
        <dbReference type="Proteomes" id="UP000522163"/>
    </source>
</evidence>
<dbReference type="InterPro" id="IPR042088">
    <property type="entry name" value="OligoPept_F_C"/>
</dbReference>
<dbReference type="SUPFAM" id="SSF55486">
    <property type="entry name" value="Metalloproteases ('zincins'), catalytic domain"/>
    <property type="match status" value="1"/>
</dbReference>
<dbReference type="GO" id="GO:0046872">
    <property type="term" value="F:metal ion binding"/>
    <property type="evidence" value="ECO:0007669"/>
    <property type="project" value="UniProtKB-UniRule"/>
</dbReference>
<dbReference type="Pfam" id="PF01432">
    <property type="entry name" value="Peptidase_M3"/>
    <property type="match status" value="1"/>
</dbReference>
<evidence type="ECO:0000313" key="9">
    <source>
        <dbReference type="EMBL" id="MBB6041381.1"/>
    </source>
</evidence>
<gene>
    <name evidence="9" type="ORF">HNQ46_001361</name>
</gene>
<dbReference type="PANTHER" id="PTHR11804">
    <property type="entry name" value="PROTEASE M3 THIMET OLIGOPEPTIDASE-RELATED"/>
    <property type="match status" value="1"/>
</dbReference>
<dbReference type="InterPro" id="IPR001567">
    <property type="entry name" value="Pept_M3A_M3B_dom"/>
</dbReference>
<dbReference type="EMBL" id="JACHHH010000006">
    <property type="protein sequence ID" value="MBB6041381.1"/>
    <property type="molecule type" value="Genomic_DNA"/>
</dbReference>
<comment type="cofactor">
    <cofactor evidence="6">
        <name>Zn(2+)</name>
        <dbReference type="ChEBI" id="CHEBI:29105"/>
    </cofactor>
    <text evidence="6">Binds 1 zinc ion.</text>
</comment>
<evidence type="ECO:0000256" key="3">
    <source>
        <dbReference type="ARBA" id="ARBA00022801"/>
    </source>
</evidence>
<dbReference type="CDD" id="cd09608">
    <property type="entry name" value="M3B_PepF"/>
    <property type="match status" value="1"/>
</dbReference>
<dbReference type="Proteomes" id="UP000522163">
    <property type="component" value="Unassembled WGS sequence"/>
</dbReference>
<sequence length="598" mass="68867">MKSVKRQELSREEVWHFDDLYANDETFLKALAESEEKATEIASYEGRLGSSPEVLLKALKKKEALSLLSSHFLAYSMMKSDVDTKDQEALSLNQRAMAVEVRNGEKLAFFDPEILSLSSEYLDRAFTECRELEKYSVYIKDVRRLKEHTLDKNAEKLLASAQSMASGPYQAFSMLQNADLQFPSVEMNGEEIPVSNARFVPLQTGNNRALRKAVYEAFYKVYQEHRNTFAALFDAQLKQQYFFAKARNYPTAFAASVGEVDVSEKVWEHLISAVHKKISAFHDYVSLRKEMLGLEDLSMYDVYAPMVKDYEYHIDFEEAKEVILKGLKPLGEDYQELLKKAYSEYWIDAKENDGKRVGAYCNPVFGVHPFILMSYQGTMDDLFTLAHELGHAMHSYYSEQKQGFLNSQYKLFVAEVASTTNEVLLLYYLMEQAKNKEEKLYLYNHFLESFKGTFFRQTMLSEFERKAASMLEAGEAITADSLEKVYHDLNSYYFGPDMKIDDLISVEWSRIPHFYYNFYVYQYATSFAVSCAIAKRILAKEEGALEQYKKFLSSGCTNDPVSLLQLAGVDLSTEKPMVDAISMFHSIVQEMRDLYHKA</sequence>
<dbReference type="AlphaFoldDB" id="A0A7W9SGI8"/>
<reference evidence="9 10" key="1">
    <citation type="submission" date="2020-08" db="EMBL/GenBank/DDBJ databases">
        <title>Genomic Encyclopedia of Type Strains, Phase IV (KMG-IV): sequencing the most valuable type-strain genomes for metagenomic binning, comparative biology and taxonomic classification.</title>
        <authorList>
            <person name="Goeker M."/>
        </authorList>
    </citation>
    <scope>NUCLEOTIDE SEQUENCE [LARGE SCALE GENOMIC DNA]</scope>
    <source>
        <strain evidence="9 10">DSM 17245</strain>
    </source>
</reference>
<name>A0A7W9SGI8_9FIRM</name>
<dbReference type="NCBIfam" id="TIGR00181">
    <property type="entry name" value="pepF"/>
    <property type="match status" value="1"/>
</dbReference>
<evidence type="ECO:0000256" key="6">
    <source>
        <dbReference type="RuleBase" id="RU368091"/>
    </source>
</evidence>
<organism evidence="9 10">
    <name type="scientific">Oribacterium sinus</name>
    <dbReference type="NCBI Taxonomy" id="237576"/>
    <lineage>
        <taxon>Bacteria</taxon>
        <taxon>Bacillati</taxon>
        <taxon>Bacillota</taxon>
        <taxon>Clostridia</taxon>
        <taxon>Lachnospirales</taxon>
        <taxon>Lachnospiraceae</taxon>
        <taxon>Oribacterium</taxon>
    </lineage>
</organism>
<keyword evidence="2 6" id="KW-0479">Metal-binding</keyword>
<feature type="domain" description="Peptidase M3A/M3B catalytic" evidence="7">
    <location>
        <begin position="206"/>
        <end position="581"/>
    </location>
</feature>
<evidence type="ECO:0000259" key="8">
    <source>
        <dbReference type="Pfam" id="PF08439"/>
    </source>
</evidence>
<dbReference type="PANTHER" id="PTHR11804:SF84">
    <property type="entry name" value="SACCHAROLYSIN"/>
    <property type="match status" value="1"/>
</dbReference>
<dbReference type="RefSeq" id="WP_183684008.1">
    <property type="nucleotide sequence ID" value="NZ_JACHHH010000006.1"/>
</dbReference>
<keyword evidence="1 6" id="KW-0645">Protease</keyword>
<dbReference type="GeneID" id="85014900"/>
<evidence type="ECO:0000256" key="2">
    <source>
        <dbReference type="ARBA" id="ARBA00022723"/>
    </source>
</evidence>
<dbReference type="Gene3D" id="1.10.1370.20">
    <property type="entry name" value="Oligoendopeptidase f, C-terminal domain"/>
    <property type="match status" value="1"/>
</dbReference>
<keyword evidence="3 6" id="KW-0378">Hydrolase</keyword>
<keyword evidence="5 6" id="KW-0482">Metalloprotease</keyword>
<evidence type="ECO:0000256" key="4">
    <source>
        <dbReference type="ARBA" id="ARBA00022833"/>
    </source>
</evidence>
<dbReference type="GO" id="GO:0006518">
    <property type="term" value="P:peptide metabolic process"/>
    <property type="evidence" value="ECO:0007669"/>
    <property type="project" value="TreeGrafter"/>
</dbReference>
<keyword evidence="4 6" id="KW-0862">Zinc</keyword>
<dbReference type="EC" id="3.4.24.-" evidence="6"/>
<feature type="domain" description="Oligopeptidase F N-terminal" evidence="8">
    <location>
        <begin position="113"/>
        <end position="182"/>
    </location>
</feature>
<dbReference type="InterPro" id="IPR013647">
    <property type="entry name" value="OligopepF_N_dom"/>
</dbReference>
<evidence type="ECO:0000256" key="5">
    <source>
        <dbReference type="ARBA" id="ARBA00023049"/>
    </source>
</evidence>
<dbReference type="InterPro" id="IPR004438">
    <property type="entry name" value="Peptidase_M3B"/>
</dbReference>
<proteinExistence type="inferred from homology"/>